<accession>A0AA35ZD30</accession>
<dbReference type="AlphaFoldDB" id="A0AA35ZD30"/>
<organism evidence="1 2">
    <name type="scientific">Lactuca saligna</name>
    <name type="common">Willowleaf lettuce</name>
    <dbReference type="NCBI Taxonomy" id="75948"/>
    <lineage>
        <taxon>Eukaryota</taxon>
        <taxon>Viridiplantae</taxon>
        <taxon>Streptophyta</taxon>
        <taxon>Embryophyta</taxon>
        <taxon>Tracheophyta</taxon>
        <taxon>Spermatophyta</taxon>
        <taxon>Magnoliopsida</taxon>
        <taxon>eudicotyledons</taxon>
        <taxon>Gunneridae</taxon>
        <taxon>Pentapetalae</taxon>
        <taxon>asterids</taxon>
        <taxon>campanulids</taxon>
        <taxon>Asterales</taxon>
        <taxon>Asteraceae</taxon>
        <taxon>Cichorioideae</taxon>
        <taxon>Cichorieae</taxon>
        <taxon>Lactucinae</taxon>
        <taxon>Lactuca</taxon>
    </lineage>
</organism>
<evidence type="ECO:0000313" key="2">
    <source>
        <dbReference type="Proteomes" id="UP001177003"/>
    </source>
</evidence>
<proteinExistence type="predicted"/>
<reference evidence="1" key="1">
    <citation type="submission" date="2023-04" db="EMBL/GenBank/DDBJ databases">
        <authorList>
            <person name="Vijverberg K."/>
            <person name="Xiong W."/>
            <person name="Schranz E."/>
        </authorList>
    </citation>
    <scope>NUCLEOTIDE SEQUENCE</scope>
</reference>
<dbReference type="GO" id="GO:0016491">
    <property type="term" value="F:oxidoreductase activity"/>
    <property type="evidence" value="ECO:0007669"/>
    <property type="project" value="TreeGrafter"/>
</dbReference>
<dbReference type="EMBL" id="OX465082">
    <property type="protein sequence ID" value="CAI9290354.1"/>
    <property type="molecule type" value="Genomic_DNA"/>
</dbReference>
<dbReference type="Proteomes" id="UP001177003">
    <property type="component" value="Chromosome 6"/>
</dbReference>
<dbReference type="InterPro" id="IPR036188">
    <property type="entry name" value="FAD/NAD-bd_sf"/>
</dbReference>
<dbReference type="PANTHER" id="PTHR42923">
    <property type="entry name" value="PROTOPORPHYRINOGEN OXIDASE"/>
    <property type="match status" value="1"/>
</dbReference>
<dbReference type="PANTHER" id="PTHR42923:SF17">
    <property type="entry name" value="AMINE OXIDASE DOMAIN-CONTAINING PROTEIN"/>
    <property type="match status" value="1"/>
</dbReference>
<keyword evidence="2" id="KW-1185">Reference proteome</keyword>
<protein>
    <submittedName>
        <fullName evidence="1">Uncharacterized protein</fullName>
    </submittedName>
</protein>
<gene>
    <name evidence="1" type="ORF">LSALG_LOCUS29549</name>
</gene>
<dbReference type="SUPFAM" id="SSF51905">
    <property type="entry name" value="FAD/NAD(P)-binding domain"/>
    <property type="match status" value="1"/>
</dbReference>
<sequence length="147" mass="17196">MLASSKVMYLEEFQRNQDISHDDTLWDFIKSHGYSELFQKAYLVPICSSLWSCPTHVVMRLSAFSALSYFNNHHLFQMFSGPQWYIVRGGSQTYIKKIKEDMLSSGCQIRTGYAIKYVSKRDDDCCFEMEEKIKEGQRGVDEMRSED</sequence>
<evidence type="ECO:0000313" key="1">
    <source>
        <dbReference type="EMBL" id="CAI9290354.1"/>
    </source>
</evidence>
<name>A0AA35ZD30_LACSI</name>
<dbReference type="InterPro" id="IPR050464">
    <property type="entry name" value="Zeta_carotene_desat/Oxidored"/>
</dbReference>